<dbReference type="GeneID" id="41717109"/>
<feature type="domain" description="ABC transporter" evidence="4">
    <location>
        <begin position="13"/>
        <end position="259"/>
    </location>
</feature>
<dbReference type="GO" id="GO:0015833">
    <property type="term" value="P:peptide transport"/>
    <property type="evidence" value="ECO:0007669"/>
    <property type="project" value="InterPro"/>
</dbReference>
<accession>A0A510DT96</accession>
<protein>
    <submittedName>
        <fullName evidence="5">ABC transporter ATP-binding protein</fullName>
    </submittedName>
</protein>
<evidence type="ECO:0000256" key="3">
    <source>
        <dbReference type="ARBA" id="ARBA00022840"/>
    </source>
</evidence>
<dbReference type="PANTHER" id="PTHR43067">
    <property type="entry name" value="OLIGOPEPTIDE/DIPEPTIDE ABC TRANSPORTER, ATPASE SUBUNIT"/>
    <property type="match status" value="1"/>
</dbReference>
<keyword evidence="3 5" id="KW-0067">ATP-binding</keyword>
<dbReference type="InterPro" id="IPR027417">
    <property type="entry name" value="P-loop_NTPase"/>
</dbReference>
<evidence type="ECO:0000256" key="2">
    <source>
        <dbReference type="ARBA" id="ARBA00022741"/>
    </source>
</evidence>
<evidence type="ECO:0000313" key="5">
    <source>
        <dbReference type="EMBL" id="BBG23436.1"/>
    </source>
</evidence>
<gene>
    <name evidence="5" type="ORF">IC006_0720</name>
    <name evidence="6" type="ORF">IC007_0693</name>
</gene>
<reference evidence="5 7" key="2">
    <citation type="journal article" date="2020" name="Int. J. Syst. Evol. Microbiol.">
        <title>Sulfuracidifex tepidarius gen. nov., sp. nov. and transfer of Sulfolobus metallicus Huber and Stetter 1992 to the genus Sulfuracidifex as Sulfuracidifex metallicus comb. nov.</title>
        <authorList>
            <person name="Itoh T."/>
            <person name="Miura T."/>
            <person name="Sakai H.D."/>
            <person name="Kato S."/>
            <person name="Ohkuma M."/>
            <person name="Takashina T."/>
        </authorList>
    </citation>
    <scope>NUCLEOTIDE SEQUENCE [LARGE SCALE GENOMIC DNA]</scope>
    <source>
        <strain evidence="5 7">IC-006</strain>
        <strain evidence="6">IC-007</strain>
    </source>
</reference>
<dbReference type="STRING" id="1294262.GCA_001316085_02008"/>
<dbReference type="Proteomes" id="UP000322983">
    <property type="component" value="Chromosome"/>
</dbReference>
<evidence type="ECO:0000313" key="8">
    <source>
        <dbReference type="Proteomes" id="UP000325030"/>
    </source>
</evidence>
<dbReference type="SUPFAM" id="SSF52540">
    <property type="entry name" value="P-loop containing nucleoside triphosphate hydrolases"/>
    <property type="match status" value="1"/>
</dbReference>
<organism evidence="5 7">
    <name type="scientific">Sulfuracidifex tepidarius</name>
    <dbReference type="NCBI Taxonomy" id="1294262"/>
    <lineage>
        <taxon>Archaea</taxon>
        <taxon>Thermoproteota</taxon>
        <taxon>Thermoprotei</taxon>
        <taxon>Sulfolobales</taxon>
        <taxon>Sulfolobaceae</taxon>
        <taxon>Sulfuracidifex</taxon>
    </lineage>
</organism>
<dbReference type="AlphaFoldDB" id="A0A510DT96"/>
<sequence length="328" mass="36727">MMEQGMEEEITIDKLKTYFRTKAGYVRAVDDFSMSVKKGQIMGLAGESGSGKSTVVTTIFRVLPINGEVKGGKITFEEKDILSMDEKKFKEEIRWKKISWIPQVSMDSLDPLYTVKNQMMETILTHEDVSKAEAAERSYQALESVKLNPEIAEKYPHELSGGQKQRVIIAMALLLNPRLVIADEPTTALDVVTQASIVDLLTRKKKEMGFSMIFVTHDLSLLATMADAVTVMYAGQLAETGTAETLFKSPEHPYTKLLLKSIPDIRKWKERKLYSIPGEPPNLENPPSGCRFRTRCPFAMEICKDKVPEPVTLKGGHVVACHLVGDKK</sequence>
<dbReference type="PROSITE" id="PS50893">
    <property type="entry name" value="ABC_TRANSPORTER_2"/>
    <property type="match status" value="1"/>
</dbReference>
<dbReference type="SMART" id="SM00382">
    <property type="entry name" value="AAA"/>
    <property type="match status" value="1"/>
</dbReference>
<name>A0A510DT96_9CREN</name>
<dbReference type="NCBIfam" id="TIGR01727">
    <property type="entry name" value="oligo_HPY"/>
    <property type="match status" value="1"/>
</dbReference>
<dbReference type="InterPro" id="IPR013563">
    <property type="entry name" value="Oligopep_ABC_C"/>
</dbReference>
<dbReference type="InterPro" id="IPR017871">
    <property type="entry name" value="ABC_transporter-like_CS"/>
</dbReference>
<dbReference type="PROSITE" id="PS00211">
    <property type="entry name" value="ABC_TRANSPORTER_1"/>
    <property type="match status" value="1"/>
</dbReference>
<dbReference type="FunFam" id="3.40.50.300:FF:000016">
    <property type="entry name" value="Oligopeptide ABC transporter ATP-binding component"/>
    <property type="match status" value="1"/>
</dbReference>
<accession>A0A510E286</accession>
<dbReference type="InterPro" id="IPR003439">
    <property type="entry name" value="ABC_transporter-like_ATP-bd"/>
</dbReference>
<keyword evidence="7" id="KW-1185">Reference proteome</keyword>
<dbReference type="GO" id="GO:0005524">
    <property type="term" value="F:ATP binding"/>
    <property type="evidence" value="ECO:0007669"/>
    <property type="project" value="UniProtKB-KW"/>
</dbReference>
<reference evidence="8" key="1">
    <citation type="submission" date="2018-09" db="EMBL/GenBank/DDBJ databases">
        <title>Complete Genome Sequencing of Sulfolobus sp. JCM 16834.</title>
        <authorList>
            <person name="Kato S."/>
            <person name="Itoh T."/>
            <person name="Ohkuma M."/>
        </authorList>
    </citation>
    <scope>NUCLEOTIDE SEQUENCE [LARGE SCALE GENOMIC DNA]</scope>
    <source>
        <strain evidence="8">IC-007</strain>
    </source>
</reference>
<dbReference type="KEGG" id="step:IC006_0720"/>
<dbReference type="Pfam" id="PF08352">
    <property type="entry name" value="oligo_HPY"/>
    <property type="match status" value="1"/>
</dbReference>
<evidence type="ECO:0000256" key="1">
    <source>
        <dbReference type="ARBA" id="ARBA00022448"/>
    </source>
</evidence>
<dbReference type="GO" id="GO:0016887">
    <property type="term" value="F:ATP hydrolysis activity"/>
    <property type="evidence" value="ECO:0007669"/>
    <property type="project" value="InterPro"/>
</dbReference>
<dbReference type="Gene3D" id="3.40.50.300">
    <property type="entry name" value="P-loop containing nucleotide triphosphate hydrolases"/>
    <property type="match status" value="1"/>
</dbReference>
<evidence type="ECO:0000313" key="6">
    <source>
        <dbReference type="EMBL" id="BBG26188.1"/>
    </source>
</evidence>
<keyword evidence="1" id="KW-0813">Transport</keyword>
<dbReference type="CDD" id="cd03257">
    <property type="entry name" value="ABC_NikE_OppD_transporters"/>
    <property type="match status" value="1"/>
</dbReference>
<dbReference type="EMBL" id="AP018929">
    <property type="protein sequence ID" value="BBG23436.1"/>
    <property type="molecule type" value="Genomic_DNA"/>
</dbReference>
<dbReference type="EMBL" id="AP018930">
    <property type="protein sequence ID" value="BBG26188.1"/>
    <property type="molecule type" value="Genomic_DNA"/>
</dbReference>
<dbReference type="RefSeq" id="WP_197736433.1">
    <property type="nucleotide sequence ID" value="NZ_AP018929.1"/>
</dbReference>
<dbReference type="PANTHER" id="PTHR43067:SF3">
    <property type="entry name" value="MALTOSE ABC TRANSPORTER, ATP-BINDING PROTEIN"/>
    <property type="match status" value="1"/>
</dbReference>
<dbReference type="OrthoDB" id="18209at2157"/>
<evidence type="ECO:0000313" key="7">
    <source>
        <dbReference type="Proteomes" id="UP000322983"/>
    </source>
</evidence>
<proteinExistence type="predicted"/>
<keyword evidence="2" id="KW-0547">Nucleotide-binding</keyword>
<dbReference type="Proteomes" id="UP000325030">
    <property type="component" value="Chromosome"/>
</dbReference>
<dbReference type="Pfam" id="PF00005">
    <property type="entry name" value="ABC_tran"/>
    <property type="match status" value="1"/>
</dbReference>
<evidence type="ECO:0000259" key="4">
    <source>
        <dbReference type="PROSITE" id="PS50893"/>
    </source>
</evidence>
<dbReference type="InterPro" id="IPR003593">
    <property type="entry name" value="AAA+_ATPase"/>
</dbReference>